<gene>
    <name evidence="1" type="ORF">P7K49_031412</name>
</gene>
<organism evidence="1 2">
    <name type="scientific">Saguinus oedipus</name>
    <name type="common">Cotton-top tamarin</name>
    <name type="synonym">Oedipomidas oedipus</name>
    <dbReference type="NCBI Taxonomy" id="9490"/>
    <lineage>
        <taxon>Eukaryota</taxon>
        <taxon>Metazoa</taxon>
        <taxon>Chordata</taxon>
        <taxon>Craniata</taxon>
        <taxon>Vertebrata</taxon>
        <taxon>Euteleostomi</taxon>
        <taxon>Mammalia</taxon>
        <taxon>Eutheria</taxon>
        <taxon>Euarchontoglires</taxon>
        <taxon>Primates</taxon>
        <taxon>Haplorrhini</taxon>
        <taxon>Platyrrhini</taxon>
        <taxon>Cebidae</taxon>
        <taxon>Callitrichinae</taxon>
        <taxon>Saguinus</taxon>
    </lineage>
</organism>
<dbReference type="EMBL" id="JASSZA010000017">
    <property type="protein sequence ID" value="KAK2090156.1"/>
    <property type="molecule type" value="Genomic_DNA"/>
</dbReference>
<accession>A0ABQ9U013</accession>
<sequence>MLIGHQMPCLESNRKRACGWSFVREGLQFEVGLPIIIQCENYDHTNTLYLKRLAQPEGVNPPPPPLPPDCCIPMDVNSRSGHDCSTLQRLQQEQGEDSMPASGIHWLFALLAIR</sequence>
<evidence type="ECO:0000313" key="1">
    <source>
        <dbReference type="EMBL" id="KAK2090156.1"/>
    </source>
</evidence>
<reference evidence="1 2" key="1">
    <citation type="submission" date="2023-05" db="EMBL/GenBank/DDBJ databases">
        <title>B98-5 Cell Line De Novo Hybrid Assembly: An Optical Mapping Approach.</title>
        <authorList>
            <person name="Kananen K."/>
            <person name="Auerbach J.A."/>
            <person name="Kautto E."/>
            <person name="Blachly J.S."/>
        </authorList>
    </citation>
    <scope>NUCLEOTIDE SEQUENCE [LARGE SCALE GENOMIC DNA]</scope>
    <source>
        <strain evidence="1">B95-8</strain>
        <tissue evidence="1">Cell line</tissue>
    </source>
</reference>
<keyword evidence="2" id="KW-1185">Reference proteome</keyword>
<evidence type="ECO:0000313" key="2">
    <source>
        <dbReference type="Proteomes" id="UP001266305"/>
    </source>
</evidence>
<protein>
    <submittedName>
        <fullName evidence="1">Uncharacterized protein</fullName>
    </submittedName>
</protein>
<name>A0ABQ9U013_SAGOE</name>
<proteinExistence type="predicted"/>
<dbReference type="Proteomes" id="UP001266305">
    <property type="component" value="Unassembled WGS sequence"/>
</dbReference>
<comment type="caution">
    <text evidence="1">The sequence shown here is derived from an EMBL/GenBank/DDBJ whole genome shotgun (WGS) entry which is preliminary data.</text>
</comment>